<dbReference type="InterPro" id="IPR036537">
    <property type="entry name" value="Adaptor_Cbl_N_dom_sf"/>
</dbReference>
<evidence type="ECO:0000259" key="2">
    <source>
        <dbReference type="PROSITE" id="PS50837"/>
    </source>
</evidence>
<dbReference type="OrthoDB" id="2804352at2759"/>
<dbReference type="Proteomes" id="UP000092993">
    <property type="component" value="Unassembled WGS sequence"/>
</dbReference>
<name>A0A1C7LLA2_GRIFR</name>
<dbReference type="GO" id="GO:0007166">
    <property type="term" value="P:cell surface receptor signaling pathway"/>
    <property type="evidence" value="ECO:0007669"/>
    <property type="project" value="InterPro"/>
</dbReference>
<dbReference type="PANTHER" id="PTHR10039:SF14">
    <property type="entry name" value="NACHT DOMAIN-CONTAINING PROTEIN"/>
    <property type="match status" value="1"/>
</dbReference>
<feature type="domain" description="NACHT" evidence="2">
    <location>
        <begin position="296"/>
        <end position="444"/>
    </location>
</feature>
<protein>
    <submittedName>
        <fullName evidence="3">Vegetative incompatibility protein HET-E-1</fullName>
    </submittedName>
</protein>
<dbReference type="AlphaFoldDB" id="A0A1C7LLA2"/>
<dbReference type="SMART" id="SM00382">
    <property type="entry name" value="AAA"/>
    <property type="match status" value="1"/>
</dbReference>
<dbReference type="InterPro" id="IPR003593">
    <property type="entry name" value="AAA+_ATPase"/>
</dbReference>
<dbReference type="OMA" id="IRERINH"/>
<evidence type="ECO:0000313" key="4">
    <source>
        <dbReference type="Proteomes" id="UP000092993"/>
    </source>
</evidence>
<sequence length="806" mass="91100">MRPSRGKDSTRTDGSFLRDSGCAVQLDLERREFQYSNKHSHLQPRWNMSCFQLGCSRASDDTTDDFLSASKMLLDVASETLSYTPLSGLSTATIVLSSIVGKIMTMRENDTTRRDLAERIHSLAVLIRKTTDNINDKVIKTFSKEHKDDSTAVEFVVSPELNERVERLLMTLRSIDQKADQISNNTFIWRCLCSERNANILKSLGDEIEGQITIEMLVNGLAGQLKSVVQGVDNIQYSQDEERNRAILESLPHADARYGSALHALKAGFLEGTRTALIEELHAWATGTNPDLREKPVYILSGVAGSGKSTIAYEMARRLDKAKILGASFFFLRGAEGLNSTRLFFSTIAYQLAHSQAALRPHIVHAAGNHVKRGVQQLEFEIDGLIKRPLLKARTDTRPVVIIIDAVDECTEDAQTLVPRMLHLLLKCMLEISFPLRVLITTRPELHIEHALESVRFAHITKPFKLHDIPRLTVDEDIRHYLKTRIQAIPWSAELLNERPDVVSTLTERAEGLFIYAKLAIDFLSSDPGFVEENLNILLSENPSNGTAALDQLDKLYITVLDKAFPNIDREEAIRDPMRRILGCIALLQDHISPNVLASVIGMKVRKIQSILGRLGAIIVYDACDLDAKIHYLHASFPQFLLDRRRCASAAFRVDATVQHRNFAVACLSVMVKDGVLCRNICRLSDPLFCKDRIKDISARVETHIPLHVQYACLHWATHLCDADRDTELADLLRIFGTKKLLFWLEALSMMGRLDVAVLALLKARDWCEWHDETRELLKDGYRFVLEYYVPIDSCPEHIYTWPTPQ</sequence>
<dbReference type="Pfam" id="PF24883">
    <property type="entry name" value="NPHP3_N"/>
    <property type="match status" value="1"/>
</dbReference>
<accession>A0A1C7LLA2</accession>
<dbReference type="EMBL" id="LUGG01000043">
    <property type="protein sequence ID" value="OBZ65545.1"/>
    <property type="molecule type" value="Genomic_DNA"/>
</dbReference>
<dbReference type="PROSITE" id="PS50837">
    <property type="entry name" value="NACHT"/>
    <property type="match status" value="1"/>
</dbReference>
<evidence type="ECO:0000313" key="3">
    <source>
        <dbReference type="EMBL" id="OBZ65545.1"/>
    </source>
</evidence>
<dbReference type="InterPro" id="IPR056884">
    <property type="entry name" value="NPHP3-like_N"/>
</dbReference>
<dbReference type="Gene3D" id="3.40.50.300">
    <property type="entry name" value="P-loop containing nucleotide triphosphate hydrolases"/>
    <property type="match status" value="1"/>
</dbReference>
<keyword evidence="4" id="KW-1185">Reference proteome</keyword>
<comment type="caution">
    <text evidence="3">The sequence shown here is derived from an EMBL/GenBank/DDBJ whole genome shotgun (WGS) entry which is preliminary data.</text>
</comment>
<dbReference type="STRING" id="5627.A0A1C7LLA2"/>
<dbReference type="CDD" id="cd21037">
    <property type="entry name" value="MLKL_NTD"/>
    <property type="match status" value="1"/>
</dbReference>
<dbReference type="SUPFAM" id="SSF52540">
    <property type="entry name" value="P-loop containing nucleoside triphosphate hydrolases"/>
    <property type="match status" value="1"/>
</dbReference>
<dbReference type="InterPro" id="IPR059179">
    <property type="entry name" value="MLKL-like_MCAfunc"/>
</dbReference>
<dbReference type="InterPro" id="IPR027417">
    <property type="entry name" value="P-loop_NTPase"/>
</dbReference>
<gene>
    <name evidence="3" type="primary">HET-E1_1</name>
    <name evidence="3" type="ORF">A0H81_14488</name>
</gene>
<evidence type="ECO:0000256" key="1">
    <source>
        <dbReference type="ARBA" id="ARBA00022737"/>
    </source>
</evidence>
<proteinExistence type="predicted"/>
<keyword evidence="1" id="KW-0677">Repeat</keyword>
<dbReference type="InterPro" id="IPR007111">
    <property type="entry name" value="NACHT_NTPase"/>
</dbReference>
<dbReference type="PANTHER" id="PTHR10039">
    <property type="entry name" value="AMELOGENIN"/>
    <property type="match status" value="1"/>
</dbReference>
<dbReference type="Gene3D" id="1.20.930.20">
    <property type="entry name" value="Adaptor protein Cbl, N-terminal domain"/>
    <property type="match status" value="1"/>
</dbReference>
<organism evidence="3 4">
    <name type="scientific">Grifola frondosa</name>
    <name type="common">Maitake</name>
    <name type="synonym">Polyporus frondosus</name>
    <dbReference type="NCBI Taxonomy" id="5627"/>
    <lineage>
        <taxon>Eukaryota</taxon>
        <taxon>Fungi</taxon>
        <taxon>Dikarya</taxon>
        <taxon>Basidiomycota</taxon>
        <taxon>Agaricomycotina</taxon>
        <taxon>Agaricomycetes</taxon>
        <taxon>Polyporales</taxon>
        <taxon>Grifolaceae</taxon>
        <taxon>Grifola</taxon>
    </lineage>
</organism>
<reference evidence="3 4" key="1">
    <citation type="submission" date="2016-03" db="EMBL/GenBank/DDBJ databases">
        <title>Whole genome sequencing of Grifola frondosa 9006-11.</title>
        <authorList>
            <person name="Min B."/>
            <person name="Park H."/>
            <person name="Kim J.-G."/>
            <person name="Cho H."/>
            <person name="Oh Y.-L."/>
            <person name="Kong W.-S."/>
            <person name="Choi I.-G."/>
        </authorList>
    </citation>
    <scope>NUCLEOTIDE SEQUENCE [LARGE SCALE GENOMIC DNA]</scope>
    <source>
        <strain evidence="3 4">9006-11</strain>
    </source>
</reference>